<organism evidence="5 6">
    <name type="scientific">Aristolochia fimbriata</name>
    <name type="common">White veined hardy Dutchman's pipe vine</name>
    <dbReference type="NCBI Taxonomy" id="158543"/>
    <lineage>
        <taxon>Eukaryota</taxon>
        <taxon>Viridiplantae</taxon>
        <taxon>Streptophyta</taxon>
        <taxon>Embryophyta</taxon>
        <taxon>Tracheophyta</taxon>
        <taxon>Spermatophyta</taxon>
        <taxon>Magnoliopsida</taxon>
        <taxon>Magnoliidae</taxon>
        <taxon>Piperales</taxon>
        <taxon>Aristolochiaceae</taxon>
        <taxon>Aristolochia</taxon>
    </lineage>
</organism>
<feature type="compositionally biased region" description="Basic and acidic residues" evidence="3">
    <location>
        <begin position="596"/>
        <end position="617"/>
    </location>
</feature>
<feature type="compositionally biased region" description="Basic and acidic residues" evidence="3">
    <location>
        <begin position="551"/>
        <end position="572"/>
    </location>
</feature>
<dbReference type="CDD" id="cd19145">
    <property type="entry name" value="AKR_AKR13D1"/>
    <property type="match status" value="1"/>
</dbReference>
<feature type="region of interest" description="Disordered" evidence="3">
    <location>
        <begin position="843"/>
        <end position="864"/>
    </location>
</feature>
<proteinExistence type="predicted"/>
<keyword evidence="2" id="KW-0560">Oxidoreductase</keyword>
<evidence type="ECO:0000313" key="5">
    <source>
        <dbReference type="EMBL" id="KAG9443561.1"/>
    </source>
</evidence>
<evidence type="ECO:0000256" key="2">
    <source>
        <dbReference type="ARBA" id="ARBA00023002"/>
    </source>
</evidence>
<comment type="caution">
    <text evidence="5">The sequence shown here is derived from an EMBL/GenBank/DDBJ whole genome shotgun (WGS) entry which is preliminary data.</text>
</comment>
<evidence type="ECO:0000313" key="6">
    <source>
        <dbReference type="Proteomes" id="UP000825729"/>
    </source>
</evidence>
<dbReference type="Pfam" id="PF00248">
    <property type="entry name" value="Aldo_ket_red"/>
    <property type="match status" value="1"/>
</dbReference>
<keyword evidence="1" id="KW-0521">NADP</keyword>
<dbReference type="InterPro" id="IPR050791">
    <property type="entry name" value="Aldo-Keto_reductase"/>
</dbReference>
<dbReference type="AlphaFoldDB" id="A0AAV7E6V9"/>
<dbReference type="FunFam" id="3.20.20.100:FF:000048">
    <property type="entry name" value="Probable aldo-keto reductase 4"/>
    <property type="match status" value="1"/>
</dbReference>
<evidence type="ECO:0000256" key="3">
    <source>
        <dbReference type="SAM" id="MobiDB-lite"/>
    </source>
</evidence>
<evidence type="ECO:0000259" key="4">
    <source>
        <dbReference type="Pfam" id="PF00248"/>
    </source>
</evidence>
<feature type="compositionally biased region" description="Polar residues" evidence="3">
    <location>
        <begin position="644"/>
        <end position="656"/>
    </location>
</feature>
<dbReference type="InterPro" id="IPR036812">
    <property type="entry name" value="NAD(P)_OxRdtase_dom_sf"/>
</dbReference>
<feature type="domain" description="NADP-dependent oxidoreductase" evidence="4">
    <location>
        <begin position="24"/>
        <end position="309"/>
    </location>
</feature>
<dbReference type="EMBL" id="JAINDJ010000006">
    <property type="protein sequence ID" value="KAG9443561.1"/>
    <property type="molecule type" value="Genomic_DNA"/>
</dbReference>
<feature type="compositionally biased region" description="Basic and acidic residues" evidence="3">
    <location>
        <begin position="679"/>
        <end position="689"/>
    </location>
</feature>
<name>A0AAV7E6V9_ARIFI</name>
<dbReference type="PANTHER" id="PTHR43625">
    <property type="entry name" value="AFLATOXIN B1 ALDEHYDE REDUCTASE"/>
    <property type="match status" value="1"/>
</dbReference>
<dbReference type="PANTHER" id="PTHR43625:SF40">
    <property type="entry name" value="ALDO-KETO REDUCTASE YAKC [NADP(+)]"/>
    <property type="match status" value="1"/>
</dbReference>
<feature type="compositionally biased region" description="Basic and acidic residues" evidence="3">
    <location>
        <begin position="696"/>
        <end position="715"/>
    </location>
</feature>
<dbReference type="GO" id="GO:0016491">
    <property type="term" value="F:oxidoreductase activity"/>
    <property type="evidence" value="ECO:0007669"/>
    <property type="project" value="UniProtKB-KW"/>
</dbReference>
<feature type="region of interest" description="Disordered" evidence="3">
    <location>
        <begin position="533"/>
        <end position="741"/>
    </location>
</feature>
<dbReference type="InterPro" id="IPR023210">
    <property type="entry name" value="NADP_OxRdtase_dom"/>
</dbReference>
<accession>A0AAV7E6V9</accession>
<dbReference type="InterPro" id="IPR018609">
    <property type="entry name" value="Bud13"/>
</dbReference>
<reference evidence="5 6" key="1">
    <citation type="submission" date="2021-07" db="EMBL/GenBank/DDBJ databases">
        <title>The Aristolochia fimbriata genome: insights into angiosperm evolution, floral development and chemical biosynthesis.</title>
        <authorList>
            <person name="Jiao Y."/>
        </authorList>
    </citation>
    <scope>NUCLEOTIDE SEQUENCE [LARGE SCALE GENOMIC DNA]</scope>
    <source>
        <strain evidence="5">IBCAS-2021</strain>
        <tissue evidence="5">Leaf</tissue>
    </source>
</reference>
<evidence type="ECO:0000256" key="1">
    <source>
        <dbReference type="ARBA" id="ARBA00022857"/>
    </source>
</evidence>
<dbReference type="GO" id="GO:0005737">
    <property type="term" value="C:cytoplasm"/>
    <property type="evidence" value="ECO:0007669"/>
    <property type="project" value="TreeGrafter"/>
</dbReference>
<protein>
    <recommendedName>
        <fullName evidence="4">NADP-dependent oxidoreductase domain-containing protein</fullName>
    </recommendedName>
</protein>
<dbReference type="SUPFAM" id="SSF51430">
    <property type="entry name" value="NAD(P)-linked oxidoreductase"/>
    <property type="match status" value="1"/>
</dbReference>
<feature type="region of interest" description="Disordered" evidence="3">
    <location>
        <begin position="768"/>
        <end position="791"/>
    </location>
</feature>
<keyword evidence="6" id="KW-1185">Reference proteome</keyword>
<sequence length="900" mass="101036">MASVVGRMKLGSQGLEVSAQGLGCMGMSAFYGPPKPESDMVQVIHHAVNNGITFLDTSDVYGPFTNELLVGKSLKGIREKVELATKFGISFADGKVEICGDPAYVRASCEASLKRLDVDCIDLYYQHRIDTRIPIEITMGEVKKLVEEGKIKYVGLSEASASTIRRAHAVHPITAVQLEWSLSTRDVEKEIVPTCRELGIGIVAYSPLGRGFLSSGPKLLDQLSETDSRKRMPRFQPENLEHNAHIYEQINEMATKKGCTPSQLALAWVHHQGSDVCPIPGTTKIENLNQNIGALSVKLTPEEMAELESYAVAVKGCPGSSEECRTSKTEICVLGCPCLFLRNCGSASSGIDCTLCISESSHRRTVPGVLAGKRFLIFGVATTTRRAGLMSKSTSSSLKEYLKRYESNAEEPKKKKKKQKKMKTVSLGVRVIDEEPVWQKPVKLDDEDGSESADEVKPQIDEDVEVKRMKRLEEIRSKRPYLAVSDDGSGWVSISDTSRHQSSCNEVFDLASSEKSHSHSHVLESNISNEILDLSPPRCSKRRADTPSPVHESELSKSVRPDLDLSPEERQMNHPTPDMSPPRRRKRRGDTPSPVHESEPSKSVRPDLDLSPEERQMNHSTPDLSPPRRRQKRADTPDFHDHNLTSPRQHSQTNPADLSPPRRAAPGAEDLSPPRRSRKDSSFAKDGKRSGLLSAKEIKEQIDKQKKEEMLRFSKMDPSLSGRGAEPVYRDKQGKPISKEERLKLLQVDEKPKEKKLEWGQGLAQKREAEARKHELELEKEKPFARTRDDPELDKMLKERIRWGDPMAHLIKRKDSELIMEDLGDDEKMKDSGFIIPQSVPSHSWMKRGIDPPPNRYGIRPGRHWDGVDRSTGYEKELFKRQNESRATEREAYLWSVSDM</sequence>
<feature type="compositionally biased region" description="Basic and acidic residues" evidence="3">
    <location>
        <begin position="633"/>
        <end position="643"/>
    </location>
</feature>
<dbReference type="Gene3D" id="3.20.20.100">
    <property type="entry name" value="NADP-dependent oxidoreductase domain"/>
    <property type="match status" value="1"/>
</dbReference>
<dbReference type="Pfam" id="PF09736">
    <property type="entry name" value="Bud13"/>
    <property type="match status" value="1"/>
</dbReference>
<dbReference type="Proteomes" id="UP000825729">
    <property type="component" value="Unassembled WGS sequence"/>
</dbReference>
<feature type="compositionally biased region" description="Basic and acidic residues" evidence="3">
    <location>
        <begin position="728"/>
        <end position="741"/>
    </location>
</feature>
<gene>
    <name evidence="5" type="ORF">H6P81_014901</name>
</gene>